<comment type="caution">
    <text evidence="4">The sequence shown here is derived from an EMBL/GenBank/DDBJ whole genome shotgun (WGS) entry which is preliminary data.</text>
</comment>
<dbReference type="AlphaFoldDB" id="A0A4R3I8G8"/>
<gene>
    <name evidence="4" type="ORF">BCF53_10539</name>
</gene>
<reference evidence="4 5" key="1">
    <citation type="submission" date="2019-03" db="EMBL/GenBank/DDBJ databases">
        <title>Genomic Encyclopedia of Archaeal and Bacterial Type Strains, Phase II (KMG-II): from individual species to whole genera.</title>
        <authorList>
            <person name="Goeker M."/>
        </authorList>
    </citation>
    <scope>NUCLEOTIDE SEQUENCE [LARGE SCALE GENOMIC DNA]</scope>
    <source>
        <strain evidence="4 5">DSM 15388</strain>
    </source>
</reference>
<feature type="domain" description="DUF4174" evidence="3">
    <location>
        <begin position="27"/>
        <end position="134"/>
    </location>
</feature>
<keyword evidence="5" id="KW-1185">Reference proteome</keyword>
<name>A0A4R3I8G8_9GAMM</name>
<dbReference type="RefSeq" id="WP_132701002.1">
    <property type="nucleotide sequence ID" value="NZ_SLZR01000005.1"/>
</dbReference>
<evidence type="ECO:0000256" key="2">
    <source>
        <dbReference type="SAM" id="SignalP"/>
    </source>
</evidence>
<keyword evidence="1 2" id="KW-0732">Signal</keyword>
<evidence type="ECO:0000313" key="4">
    <source>
        <dbReference type="EMBL" id="TCS41612.1"/>
    </source>
</evidence>
<dbReference type="InterPro" id="IPR025232">
    <property type="entry name" value="DUF4174"/>
</dbReference>
<dbReference type="Proteomes" id="UP000295793">
    <property type="component" value="Unassembled WGS sequence"/>
</dbReference>
<protein>
    <submittedName>
        <fullName evidence="4">Uncharacterized protein DUF4174</fullName>
    </submittedName>
</protein>
<evidence type="ECO:0000313" key="5">
    <source>
        <dbReference type="Proteomes" id="UP000295793"/>
    </source>
</evidence>
<dbReference type="OrthoDB" id="7362103at2"/>
<dbReference type="EMBL" id="SLZR01000005">
    <property type="protein sequence ID" value="TCS41612.1"/>
    <property type="molecule type" value="Genomic_DNA"/>
</dbReference>
<feature type="chain" id="PRO_5020894063" evidence="2">
    <location>
        <begin position="19"/>
        <end position="139"/>
    </location>
</feature>
<evidence type="ECO:0000259" key="3">
    <source>
        <dbReference type="Pfam" id="PF13778"/>
    </source>
</evidence>
<evidence type="ECO:0000256" key="1">
    <source>
        <dbReference type="ARBA" id="ARBA00022729"/>
    </source>
</evidence>
<organism evidence="4 5">
    <name type="scientific">Reinekea marinisedimentorum</name>
    <dbReference type="NCBI Taxonomy" id="230495"/>
    <lineage>
        <taxon>Bacteria</taxon>
        <taxon>Pseudomonadati</taxon>
        <taxon>Pseudomonadota</taxon>
        <taxon>Gammaproteobacteria</taxon>
        <taxon>Oceanospirillales</taxon>
        <taxon>Saccharospirillaceae</taxon>
        <taxon>Reinekea</taxon>
    </lineage>
</organism>
<accession>A0A4R3I8G8</accession>
<proteinExistence type="predicted"/>
<dbReference type="Pfam" id="PF13778">
    <property type="entry name" value="DUF4174"/>
    <property type="match status" value="1"/>
</dbReference>
<sequence>MKRVVLLFAILLPFCAIAEEAPLSDISELRWQNRIILMLANQLDEDAGQTLQHHSPDIIDRDIIWFIFDDHSTQTNYPGLLADDFRSNTLARFLNLERGVLLLGKDGGLKAVLPSLNLHTLFNTIDAMPMRQYELQNRV</sequence>
<feature type="signal peptide" evidence="2">
    <location>
        <begin position="1"/>
        <end position="18"/>
    </location>
</feature>